<organism evidence="2 3">
    <name type="scientific">Brassica napus</name>
    <name type="common">Rape</name>
    <dbReference type="NCBI Taxonomy" id="3708"/>
    <lineage>
        <taxon>Eukaryota</taxon>
        <taxon>Viridiplantae</taxon>
        <taxon>Streptophyta</taxon>
        <taxon>Embryophyta</taxon>
        <taxon>Tracheophyta</taxon>
        <taxon>Spermatophyta</taxon>
        <taxon>Magnoliopsida</taxon>
        <taxon>eudicotyledons</taxon>
        <taxon>Gunneridae</taxon>
        <taxon>Pentapetalae</taxon>
        <taxon>rosids</taxon>
        <taxon>malvids</taxon>
        <taxon>Brassicales</taxon>
        <taxon>Brassicaceae</taxon>
        <taxon>Brassiceae</taxon>
        <taxon>Brassica</taxon>
    </lineage>
</organism>
<name>A0ABQ8BZT3_BRANA</name>
<evidence type="ECO:0000256" key="1">
    <source>
        <dbReference type="SAM" id="MobiDB-lite"/>
    </source>
</evidence>
<feature type="compositionally biased region" description="Polar residues" evidence="1">
    <location>
        <begin position="113"/>
        <end position="127"/>
    </location>
</feature>
<evidence type="ECO:0000313" key="3">
    <source>
        <dbReference type="Proteomes" id="UP000824890"/>
    </source>
</evidence>
<accession>A0ABQ8BZT3</accession>
<protein>
    <submittedName>
        <fullName evidence="2">Uncharacterized protein</fullName>
    </submittedName>
</protein>
<proteinExistence type="predicted"/>
<feature type="region of interest" description="Disordered" evidence="1">
    <location>
        <begin position="86"/>
        <end position="127"/>
    </location>
</feature>
<gene>
    <name evidence="2" type="ORF">HID58_033637</name>
</gene>
<keyword evidence="3" id="KW-1185">Reference proteome</keyword>
<feature type="compositionally biased region" description="Basic and acidic residues" evidence="1">
    <location>
        <begin position="86"/>
        <end position="112"/>
    </location>
</feature>
<comment type="caution">
    <text evidence="2">The sequence shown here is derived from an EMBL/GenBank/DDBJ whole genome shotgun (WGS) entry which is preliminary data.</text>
</comment>
<evidence type="ECO:0000313" key="2">
    <source>
        <dbReference type="EMBL" id="KAH0910316.1"/>
    </source>
</evidence>
<dbReference type="EMBL" id="JAGKQM010000009">
    <property type="protein sequence ID" value="KAH0910316.1"/>
    <property type="molecule type" value="Genomic_DNA"/>
</dbReference>
<sequence length="150" mass="16830">MAQELSSSQQLTNTNLSSFFMSDLRVIGEIHHVVNRATLIDPSSLDFFSTMNRNNSSTEDEEGISMLFSDCPTLWRIGEIAHDKDNNKAQVVEEKQNTTKPQDDFEKGKNERIGSSNISYQHSTSLSDNVEPDAGAITQMKEMIYTMAAF</sequence>
<reference evidence="2 3" key="1">
    <citation type="submission" date="2021-05" db="EMBL/GenBank/DDBJ databases">
        <title>Genome Assembly of Synthetic Allotetraploid Brassica napus Reveals Homoeologous Exchanges between Subgenomes.</title>
        <authorList>
            <person name="Davis J.T."/>
        </authorList>
    </citation>
    <scope>NUCLEOTIDE SEQUENCE [LARGE SCALE GENOMIC DNA]</scope>
    <source>
        <strain evidence="3">cv. Da-Ae</strain>
        <tissue evidence="2">Seedling</tissue>
    </source>
</reference>
<dbReference type="Proteomes" id="UP000824890">
    <property type="component" value="Unassembled WGS sequence"/>
</dbReference>